<evidence type="ECO:0000313" key="2">
    <source>
        <dbReference type="Proteomes" id="UP000028713"/>
    </source>
</evidence>
<sequence>MGNYFIPAPCVQVPTNPSTGMVDENGCAIGLPTLPNNPIDIDERTPCEVLKENSETPYIQTKLDSLKSRVALSTPNRDHHETGITIAKRGAALKHKVFTQPKETGIAGAVAVEIALQTWDILAAHNHYEGFFPVPQFGDILTFYVGYKISAPARKNAYINYVVNFNGIEYAFRMSDTTALDALFAGLNQGTEADPTTEQEKKANDLLYEIYEKKGFDKYKDYTEVEALKILMKVLNDPKIGSGNGVHLYRKDKTTKRWAKLKLNLDGTVGQDDCPL</sequence>
<dbReference type="Proteomes" id="UP000028713">
    <property type="component" value="Unassembled WGS sequence"/>
</dbReference>
<name>A0A085Z695_9FLAO</name>
<keyword evidence="2" id="KW-1185">Reference proteome</keyword>
<proteinExistence type="predicted"/>
<comment type="caution">
    <text evidence="1">The sequence shown here is derived from an EMBL/GenBank/DDBJ whole genome shotgun (WGS) entry which is preliminary data.</text>
</comment>
<dbReference type="EMBL" id="JPRP01000001">
    <property type="protein sequence ID" value="KFE99958.1"/>
    <property type="molecule type" value="Genomic_DNA"/>
</dbReference>
<dbReference type="AlphaFoldDB" id="A0A085Z695"/>
<protein>
    <submittedName>
        <fullName evidence="1">Uncharacterized protein</fullName>
    </submittedName>
</protein>
<accession>A0A085Z695</accession>
<gene>
    <name evidence="1" type="ORF">IX39_04740</name>
</gene>
<organism evidence="1 2">
    <name type="scientific">Chryseobacterium formosense</name>
    <dbReference type="NCBI Taxonomy" id="236814"/>
    <lineage>
        <taxon>Bacteria</taxon>
        <taxon>Pseudomonadati</taxon>
        <taxon>Bacteroidota</taxon>
        <taxon>Flavobacteriia</taxon>
        <taxon>Flavobacteriales</taxon>
        <taxon>Weeksellaceae</taxon>
        <taxon>Chryseobacterium group</taxon>
        <taxon>Chryseobacterium</taxon>
    </lineage>
</organism>
<dbReference type="STRING" id="236814.IX39_04740"/>
<reference evidence="1 2" key="1">
    <citation type="submission" date="2014-07" db="EMBL/GenBank/DDBJ databases">
        <title>Genome of Chryseobacterium formosense LMG 24722.</title>
        <authorList>
            <person name="Pipes S.E."/>
            <person name="Stropko S.J."/>
            <person name="Newman J.D."/>
        </authorList>
    </citation>
    <scope>NUCLEOTIDE SEQUENCE [LARGE SCALE GENOMIC DNA]</scope>
    <source>
        <strain evidence="1 2">LMG 24722</strain>
    </source>
</reference>
<evidence type="ECO:0000313" key="1">
    <source>
        <dbReference type="EMBL" id="KFE99958.1"/>
    </source>
</evidence>